<organism evidence="4 5">
    <name type="scientific">Lasiodiplodia theobromae</name>
    <dbReference type="NCBI Taxonomy" id="45133"/>
    <lineage>
        <taxon>Eukaryota</taxon>
        <taxon>Fungi</taxon>
        <taxon>Dikarya</taxon>
        <taxon>Ascomycota</taxon>
        <taxon>Pezizomycotina</taxon>
        <taxon>Dothideomycetes</taxon>
        <taxon>Dothideomycetes incertae sedis</taxon>
        <taxon>Botryosphaeriales</taxon>
        <taxon>Botryosphaeriaceae</taxon>
        <taxon>Lasiodiplodia</taxon>
    </lineage>
</organism>
<dbReference type="GO" id="GO:0043139">
    <property type="term" value="F:5'-3' DNA helicase activity"/>
    <property type="evidence" value="ECO:0007669"/>
    <property type="project" value="UniProtKB-EC"/>
</dbReference>
<dbReference type="Proteomes" id="UP000325902">
    <property type="component" value="Unassembled WGS sequence"/>
</dbReference>
<dbReference type="GO" id="GO:0000723">
    <property type="term" value="P:telomere maintenance"/>
    <property type="evidence" value="ECO:0007669"/>
    <property type="project" value="InterPro"/>
</dbReference>
<keyword evidence="1" id="KW-0227">DNA damage</keyword>
<dbReference type="GO" id="GO:0006281">
    <property type="term" value="P:DNA repair"/>
    <property type="evidence" value="ECO:0007669"/>
    <property type="project" value="UniProtKB-KW"/>
</dbReference>
<dbReference type="Gene3D" id="3.40.50.300">
    <property type="entry name" value="P-loop containing nucleotide triphosphate hydrolases"/>
    <property type="match status" value="1"/>
</dbReference>
<dbReference type="PANTHER" id="PTHR47642">
    <property type="entry name" value="ATP-DEPENDENT DNA HELICASE"/>
    <property type="match status" value="1"/>
</dbReference>
<dbReference type="EC" id="5.6.2.3" evidence="1"/>
<keyword evidence="1" id="KW-0233">DNA recombination</keyword>
<dbReference type="EMBL" id="VCHE01000035">
    <property type="protein sequence ID" value="KAB2575169.1"/>
    <property type="molecule type" value="Genomic_DNA"/>
</dbReference>
<proteinExistence type="inferred from homology"/>
<dbReference type="Pfam" id="PF05970">
    <property type="entry name" value="PIF1"/>
    <property type="match status" value="1"/>
</dbReference>
<comment type="cofactor">
    <cofactor evidence="1">
        <name>Mg(2+)</name>
        <dbReference type="ChEBI" id="CHEBI:18420"/>
    </cofactor>
</comment>
<dbReference type="PROSITE" id="PS51257">
    <property type="entry name" value="PROKAR_LIPOPROTEIN"/>
    <property type="match status" value="1"/>
</dbReference>
<dbReference type="InterPro" id="IPR010285">
    <property type="entry name" value="DNA_helicase_pif1-like_DEAD"/>
</dbReference>
<dbReference type="SUPFAM" id="SSF52540">
    <property type="entry name" value="P-loop containing nucleoside triphosphate hydrolases"/>
    <property type="match status" value="1"/>
</dbReference>
<sequence>MATTKTFVRRQLTYSNATSITACEAAPPFPKNFGLTLRARFVAELATSRPRTRLSTPRPVGGAITHGSQSSWFLRASSPSHHSFRQRSTATQENVQREPSQEDIELANHPEPSPRLDPARQLVLDLAIHQEQNVFITGPARSGKSCLLREFVQLLDAKYSQEKVVVAASTGLAHSIGGTNIHDFTSSGIEGLIAHIHKHPTKLERWRTVKALVVDDISMIPAKLLDALDEIARKVRMDDRPFGGIQLILGGDFCQIPPELRDEYSGKPQFCFQAESWRKAMIHTVGLTEVFREDPYSPTC</sequence>
<comment type="caution">
    <text evidence="4">The sequence shown here is derived from an EMBL/GenBank/DDBJ whole genome shotgun (WGS) entry which is preliminary data.</text>
</comment>
<dbReference type="InterPro" id="IPR051055">
    <property type="entry name" value="PIF1_helicase"/>
</dbReference>
<gene>
    <name evidence="4" type="primary">RRM3</name>
    <name evidence="4" type="ORF">DBV05_g6109</name>
</gene>
<comment type="similarity">
    <text evidence="1">Belongs to the helicase family.</text>
</comment>
<dbReference type="GO" id="GO:0005524">
    <property type="term" value="F:ATP binding"/>
    <property type="evidence" value="ECO:0007669"/>
    <property type="project" value="UniProtKB-KW"/>
</dbReference>
<feature type="compositionally biased region" description="Polar residues" evidence="2">
    <location>
        <begin position="83"/>
        <end position="94"/>
    </location>
</feature>
<name>A0A5N5DBQ9_9PEZI</name>
<feature type="compositionally biased region" description="Basic and acidic residues" evidence="2">
    <location>
        <begin position="95"/>
        <end position="114"/>
    </location>
</feature>
<dbReference type="OrthoDB" id="432234at2759"/>
<dbReference type="GO" id="GO:0016887">
    <property type="term" value="F:ATP hydrolysis activity"/>
    <property type="evidence" value="ECO:0007669"/>
    <property type="project" value="RHEA"/>
</dbReference>
<dbReference type="AlphaFoldDB" id="A0A5N5DBQ9"/>
<reference evidence="4 5" key="1">
    <citation type="journal article" date="2019" name="Sci. Rep.">
        <title>A multi-omics analysis of the grapevine pathogen Lasiodiplodia theobromae reveals that temperature affects the expression of virulence- and pathogenicity-related genes.</title>
        <authorList>
            <person name="Felix C."/>
            <person name="Meneses R."/>
            <person name="Goncalves M.F.M."/>
            <person name="Tilleman L."/>
            <person name="Duarte A.S."/>
            <person name="Jorrin-Novo J.V."/>
            <person name="Van de Peer Y."/>
            <person name="Deforce D."/>
            <person name="Van Nieuwerburgh F."/>
            <person name="Esteves A.C."/>
            <person name="Alves A."/>
        </authorList>
    </citation>
    <scope>NUCLEOTIDE SEQUENCE [LARGE SCALE GENOMIC DNA]</scope>
    <source>
        <strain evidence="4 5">LA-SOL3</strain>
    </source>
</reference>
<keyword evidence="1" id="KW-0067">ATP-binding</keyword>
<accession>A0A5N5DBQ9</accession>
<keyword evidence="1" id="KW-0378">Hydrolase</keyword>
<feature type="region of interest" description="Disordered" evidence="2">
    <location>
        <begin position="83"/>
        <end position="114"/>
    </location>
</feature>
<keyword evidence="5" id="KW-1185">Reference proteome</keyword>
<evidence type="ECO:0000259" key="3">
    <source>
        <dbReference type="Pfam" id="PF05970"/>
    </source>
</evidence>
<keyword evidence="1" id="KW-0547">Nucleotide-binding</keyword>
<keyword evidence="1" id="KW-0234">DNA repair</keyword>
<feature type="domain" description="DNA helicase Pif1-like DEAD-box helicase" evidence="3">
    <location>
        <begin position="129"/>
        <end position="293"/>
    </location>
</feature>
<evidence type="ECO:0000313" key="4">
    <source>
        <dbReference type="EMBL" id="KAB2575169.1"/>
    </source>
</evidence>
<protein>
    <recommendedName>
        <fullName evidence="1">ATP-dependent DNA helicase</fullName>
        <ecNumber evidence="1">5.6.2.3</ecNumber>
    </recommendedName>
</protein>
<comment type="catalytic activity">
    <reaction evidence="1">
        <text>ATP + H2O = ADP + phosphate + H(+)</text>
        <dbReference type="Rhea" id="RHEA:13065"/>
        <dbReference type="ChEBI" id="CHEBI:15377"/>
        <dbReference type="ChEBI" id="CHEBI:15378"/>
        <dbReference type="ChEBI" id="CHEBI:30616"/>
        <dbReference type="ChEBI" id="CHEBI:43474"/>
        <dbReference type="ChEBI" id="CHEBI:456216"/>
        <dbReference type="EC" id="5.6.2.3"/>
    </reaction>
</comment>
<keyword evidence="1 4" id="KW-0347">Helicase</keyword>
<evidence type="ECO:0000256" key="2">
    <source>
        <dbReference type="SAM" id="MobiDB-lite"/>
    </source>
</evidence>
<dbReference type="PANTHER" id="PTHR47642:SF5">
    <property type="entry name" value="ATP-DEPENDENT DNA HELICASE"/>
    <property type="match status" value="1"/>
</dbReference>
<dbReference type="InterPro" id="IPR027417">
    <property type="entry name" value="P-loop_NTPase"/>
</dbReference>
<evidence type="ECO:0000313" key="5">
    <source>
        <dbReference type="Proteomes" id="UP000325902"/>
    </source>
</evidence>
<dbReference type="GO" id="GO:0006310">
    <property type="term" value="P:DNA recombination"/>
    <property type="evidence" value="ECO:0007669"/>
    <property type="project" value="UniProtKB-KW"/>
</dbReference>
<evidence type="ECO:0000256" key="1">
    <source>
        <dbReference type="RuleBase" id="RU363044"/>
    </source>
</evidence>